<protein>
    <submittedName>
        <fullName evidence="1">Uncharacterized protein</fullName>
    </submittedName>
</protein>
<evidence type="ECO:0000313" key="2">
    <source>
        <dbReference type="Proteomes" id="UP001651690"/>
    </source>
</evidence>
<dbReference type="RefSeq" id="WP_255059445.1">
    <property type="nucleotide sequence ID" value="NZ_JANDBD010000003.1"/>
</dbReference>
<reference evidence="1 2" key="1">
    <citation type="submission" date="2022-06" db="EMBL/GenBank/DDBJ databases">
        <title>Mycolicibacterium sp. CAU 1645 isolated from seawater.</title>
        <authorList>
            <person name="Kim W."/>
        </authorList>
    </citation>
    <scope>NUCLEOTIDE SEQUENCE [LARGE SCALE GENOMIC DNA]</scope>
    <source>
        <strain evidence="1 2">CAU 1645</strain>
    </source>
</reference>
<organism evidence="1 2">
    <name type="scientific">Mycolicibacterium arenosum</name>
    <dbReference type="NCBI Taxonomy" id="2952157"/>
    <lineage>
        <taxon>Bacteria</taxon>
        <taxon>Bacillati</taxon>
        <taxon>Actinomycetota</taxon>
        <taxon>Actinomycetes</taxon>
        <taxon>Mycobacteriales</taxon>
        <taxon>Mycobacteriaceae</taxon>
        <taxon>Mycolicibacterium</taxon>
    </lineage>
</organism>
<comment type="caution">
    <text evidence="1">The sequence shown here is derived from an EMBL/GenBank/DDBJ whole genome shotgun (WGS) entry which is preliminary data.</text>
</comment>
<dbReference type="EMBL" id="JANDBD010000003">
    <property type="protein sequence ID" value="MCP9272263.1"/>
    <property type="molecule type" value="Genomic_DNA"/>
</dbReference>
<proteinExistence type="predicted"/>
<dbReference type="Proteomes" id="UP001651690">
    <property type="component" value="Unassembled WGS sequence"/>
</dbReference>
<accession>A0ABT1LZD8</accession>
<gene>
    <name evidence="1" type="ORF">NM203_08700</name>
</gene>
<name>A0ABT1LZD8_9MYCO</name>
<sequence>MYIQYRDGQTRCAAPVPGGARADAHDVVESAGGLICDRVRQGWRVTIRVPAGADMRPLRVLGADIEDGAPERDLRTALLTSAALYTTDRSIRSEVDAALATKTTEVLLWGTAADLGAVRSVTHRLSGAALAFKFQALLAAALPAAAVEPTEAFRTACALDVIARELDVAG</sequence>
<evidence type="ECO:0000313" key="1">
    <source>
        <dbReference type="EMBL" id="MCP9272263.1"/>
    </source>
</evidence>
<keyword evidence="2" id="KW-1185">Reference proteome</keyword>